<dbReference type="RefSeq" id="WP_210658310.1">
    <property type="nucleotide sequence ID" value="NZ_JAGKSP010000003.1"/>
</dbReference>
<evidence type="ECO:0008006" key="3">
    <source>
        <dbReference type="Google" id="ProtNLM"/>
    </source>
</evidence>
<sequence length="131" mass="14577">MTKRVLLVVTTADKMNDNEPKGLWLSEFGEAYIAFNNEGYEVTIASPLGGQAPIDHRSLEGASQEMLDTANYLTATPNWTINIQADANLITGQNPQSTEQAANEERPAKSPVFFALSLHLYSNMRERFEIE</sequence>
<name>A0ABS5CBK6_9BACL</name>
<reference evidence="1 2" key="1">
    <citation type="submission" date="2021-04" db="EMBL/GenBank/DDBJ databases">
        <title>Paenibacillus sp. DLE-14 whole genome sequence.</title>
        <authorList>
            <person name="Ham Y.J."/>
        </authorList>
    </citation>
    <scope>NUCLEOTIDE SEQUENCE [LARGE SCALE GENOMIC DNA]</scope>
    <source>
        <strain evidence="1 2">DLE-14</strain>
    </source>
</reference>
<accession>A0ABS5CBK6</accession>
<gene>
    <name evidence="1" type="ORF">I8J30_11450</name>
</gene>
<dbReference type="Gene3D" id="3.40.50.880">
    <property type="match status" value="2"/>
</dbReference>
<dbReference type="Proteomes" id="UP000673394">
    <property type="component" value="Unassembled WGS sequence"/>
</dbReference>
<comment type="caution">
    <text evidence="1">The sequence shown here is derived from an EMBL/GenBank/DDBJ whole genome shotgun (WGS) entry which is preliminary data.</text>
</comment>
<evidence type="ECO:0000313" key="2">
    <source>
        <dbReference type="Proteomes" id="UP000673394"/>
    </source>
</evidence>
<protein>
    <recommendedName>
        <fullName evidence="3">Type 1 glutamine amidotransferase domain-containing protein</fullName>
    </recommendedName>
</protein>
<dbReference type="EMBL" id="JAGKSP010000003">
    <property type="protein sequence ID" value="MBP3963319.1"/>
    <property type="molecule type" value="Genomic_DNA"/>
</dbReference>
<dbReference type="InterPro" id="IPR029062">
    <property type="entry name" value="Class_I_gatase-like"/>
</dbReference>
<evidence type="ECO:0000313" key="1">
    <source>
        <dbReference type="EMBL" id="MBP3963319.1"/>
    </source>
</evidence>
<proteinExistence type="predicted"/>
<dbReference type="SUPFAM" id="SSF52317">
    <property type="entry name" value="Class I glutamine amidotransferase-like"/>
    <property type="match status" value="1"/>
</dbReference>
<keyword evidence="2" id="KW-1185">Reference proteome</keyword>
<organism evidence="1 2">
    <name type="scientific">Paenibacillus lignilyticus</name>
    <dbReference type="NCBI Taxonomy" id="1172615"/>
    <lineage>
        <taxon>Bacteria</taxon>
        <taxon>Bacillati</taxon>
        <taxon>Bacillota</taxon>
        <taxon>Bacilli</taxon>
        <taxon>Bacillales</taxon>
        <taxon>Paenibacillaceae</taxon>
        <taxon>Paenibacillus</taxon>
    </lineage>
</organism>